<evidence type="ECO:0000313" key="3">
    <source>
        <dbReference type="Proteomes" id="UP000011976"/>
    </source>
</evidence>
<feature type="compositionally biased region" description="Basic and acidic residues" evidence="1">
    <location>
        <begin position="7"/>
        <end position="19"/>
    </location>
</feature>
<proteinExistence type="predicted"/>
<accession>M9LTR0</accession>
<evidence type="ECO:0000256" key="1">
    <source>
        <dbReference type="SAM" id="MobiDB-lite"/>
    </source>
</evidence>
<sequence>MWDESWWEGREAGSDDQHHTLVSPPDAEGIFVFEIWLASSTQLKPDAQIGRASLAHGTADGGATPLSCDILLSLEEQPSVSSAAGQPVKEGLQASLEATGDASVQN</sequence>
<dbReference type="AlphaFoldDB" id="M9LTR0"/>
<organism evidence="2 3">
    <name type="scientific">Pseudozyma antarctica (strain T-34)</name>
    <name type="common">Yeast</name>
    <name type="synonym">Candida antarctica</name>
    <dbReference type="NCBI Taxonomy" id="1151754"/>
    <lineage>
        <taxon>Eukaryota</taxon>
        <taxon>Fungi</taxon>
        <taxon>Dikarya</taxon>
        <taxon>Basidiomycota</taxon>
        <taxon>Ustilaginomycotina</taxon>
        <taxon>Ustilaginomycetes</taxon>
        <taxon>Ustilaginales</taxon>
        <taxon>Ustilaginaceae</taxon>
        <taxon>Moesziomyces</taxon>
    </lineage>
</organism>
<dbReference type="Proteomes" id="UP000011976">
    <property type="component" value="Unassembled WGS sequence"/>
</dbReference>
<dbReference type="EMBL" id="DF196772">
    <property type="protein sequence ID" value="GAC72189.1"/>
    <property type="molecule type" value="Genomic_DNA"/>
</dbReference>
<reference evidence="3" key="1">
    <citation type="journal article" date="2013" name="Genome Announc.">
        <title>Genome sequence of the basidiomycetous yeast Pseudozyma antarctica T-34, a producer of the glycolipid biosurfactants mannosylerythritol lipids.</title>
        <authorList>
            <person name="Morita T."/>
            <person name="Koike H."/>
            <person name="Koyama Y."/>
            <person name="Hagiwara H."/>
            <person name="Ito E."/>
            <person name="Fukuoka T."/>
            <person name="Imura T."/>
            <person name="Machida M."/>
            <person name="Kitamoto D."/>
        </authorList>
    </citation>
    <scope>NUCLEOTIDE SEQUENCE [LARGE SCALE GENOMIC DNA]</scope>
    <source>
        <strain evidence="3">T-34</strain>
    </source>
</reference>
<protein>
    <submittedName>
        <fullName evidence="2">G-protein alpha subunit</fullName>
    </submittedName>
</protein>
<evidence type="ECO:0000313" key="2">
    <source>
        <dbReference type="EMBL" id="GAC72189.1"/>
    </source>
</evidence>
<feature type="region of interest" description="Disordered" evidence="1">
    <location>
        <begin position="1"/>
        <end position="21"/>
    </location>
</feature>
<gene>
    <name evidence="2" type="ORF">PANT_6d00112</name>
</gene>
<feature type="region of interest" description="Disordered" evidence="1">
    <location>
        <begin position="79"/>
        <end position="106"/>
    </location>
</feature>
<name>M9LTR0_PSEA3</name>